<comment type="caution">
    <text evidence="7">The sequence shown here is derived from an EMBL/GenBank/DDBJ whole genome shotgun (WGS) entry which is preliminary data.</text>
</comment>
<dbReference type="PANTHER" id="PTHR43335">
    <property type="entry name" value="ABC TRANSPORTER, ATP-BINDING PROTEIN"/>
    <property type="match status" value="1"/>
</dbReference>
<keyword evidence="8" id="KW-1185">Reference proteome</keyword>
<evidence type="ECO:0000259" key="6">
    <source>
        <dbReference type="PROSITE" id="PS50893"/>
    </source>
</evidence>
<dbReference type="EMBL" id="QFFI01000004">
    <property type="protein sequence ID" value="PWG64887.1"/>
    <property type="molecule type" value="Genomic_DNA"/>
</dbReference>
<dbReference type="SUPFAM" id="SSF52540">
    <property type="entry name" value="P-loop containing nucleoside triphosphate hydrolases"/>
    <property type="match status" value="1"/>
</dbReference>
<organism evidence="7 8">
    <name type="scientific">Sediminicurvatus halobius</name>
    <dbReference type="NCBI Taxonomy" id="2182432"/>
    <lineage>
        <taxon>Bacteria</taxon>
        <taxon>Pseudomonadati</taxon>
        <taxon>Pseudomonadota</taxon>
        <taxon>Gammaproteobacteria</taxon>
        <taxon>Chromatiales</taxon>
        <taxon>Ectothiorhodospiraceae</taxon>
        <taxon>Sediminicurvatus</taxon>
    </lineage>
</organism>
<dbReference type="GO" id="GO:0016887">
    <property type="term" value="F:ATP hydrolysis activity"/>
    <property type="evidence" value="ECO:0007669"/>
    <property type="project" value="InterPro"/>
</dbReference>
<protein>
    <recommendedName>
        <fullName evidence="6">ABC transporter domain-containing protein</fullName>
    </recommendedName>
</protein>
<evidence type="ECO:0000256" key="1">
    <source>
        <dbReference type="ARBA" id="ARBA00005417"/>
    </source>
</evidence>
<comment type="similarity">
    <text evidence="1">Belongs to the ABC transporter superfamily.</text>
</comment>
<feature type="region of interest" description="Disordered" evidence="5">
    <location>
        <begin position="1"/>
        <end position="25"/>
    </location>
</feature>
<dbReference type="Gene3D" id="3.40.50.300">
    <property type="entry name" value="P-loop containing nucleotide triphosphate hydrolases"/>
    <property type="match status" value="1"/>
</dbReference>
<dbReference type="CDD" id="cd03230">
    <property type="entry name" value="ABC_DR_subfamily_A"/>
    <property type="match status" value="1"/>
</dbReference>
<evidence type="ECO:0000313" key="8">
    <source>
        <dbReference type="Proteomes" id="UP000245474"/>
    </source>
</evidence>
<dbReference type="SMART" id="SM00382">
    <property type="entry name" value="AAA"/>
    <property type="match status" value="1"/>
</dbReference>
<feature type="domain" description="ABC transporter" evidence="6">
    <location>
        <begin position="29"/>
        <end position="256"/>
    </location>
</feature>
<proteinExistence type="inferred from homology"/>
<evidence type="ECO:0000256" key="5">
    <source>
        <dbReference type="SAM" id="MobiDB-lite"/>
    </source>
</evidence>
<gene>
    <name evidence="7" type="ORF">DEM34_03570</name>
</gene>
<sequence length="322" mass="34000">MVAPNSVRTMRASPHGSPALTEPAESPLLRAEGLSVRYGRQVALREVSLSLRRGEVVGLLGANGAGKSTALAVLAGLQVPRSGRLWLDGRVAIPRALRARSGLLPHRPPLHPELTVRQAVAHAAAVAGVPRRERADAVTDTLARCDLATVHARRAGNLSQGYRQRLGLALALVHRPEVLLLDEPTVGLDPRQLARFRALVRELAAGHAILLSSHALAEVRRTCDRVLVLHEGRLTEAGETATAGRRLLRLAPVPAASDLLALPGVASVEPLPEGYWHVTFKADGEAACLAALAAGGSRLEEWAPAGADLERRFLALTGSGAA</sequence>
<dbReference type="Pfam" id="PF00005">
    <property type="entry name" value="ABC_tran"/>
    <property type="match status" value="1"/>
</dbReference>
<name>A0A2U2N734_9GAMM</name>
<dbReference type="Proteomes" id="UP000245474">
    <property type="component" value="Unassembled WGS sequence"/>
</dbReference>
<dbReference type="InterPro" id="IPR027417">
    <property type="entry name" value="P-loop_NTPase"/>
</dbReference>
<evidence type="ECO:0000256" key="2">
    <source>
        <dbReference type="ARBA" id="ARBA00022448"/>
    </source>
</evidence>
<keyword evidence="2" id="KW-0813">Transport</keyword>
<evidence type="ECO:0000313" key="7">
    <source>
        <dbReference type="EMBL" id="PWG64887.1"/>
    </source>
</evidence>
<dbReference type="InterPro" id="IPR003439">
    <property type="entry name" value="ABC_transporter-like_ATP-bd"/>
</dbReference>
<reference evidence="7 8" key="1">
    <citation type="submission" date="2018-05" db="EMBL/GenBank/DDBJ databases">
        <title>Spiribacter halobius sp. nov., a moderately halophilic bacterium isolated from marine solar saltern.</title>
        <authorList>
            <person name="Zheng W.-S."/>
            <person name="Lu D.-C."/>
            <person name="Du Z.-J."/>
        </authorList>
    </citation>
    <scope>NUCLEOTIDE SEQUENCE [LARGE SCALE GENOMIC DNA]</scope>
    <source>
        <strain evidence="7 8">E85</strain>
    </source>
</reference>
<evidence type="ECO:0000256" key="3">
    <source>
        <dbReference type="ARBA" id="ARBA00022741"/>
    </source>
</evidence>
<dbReference type="GO" id="GO:0005524">
    <property type="term" value="F:ATP binding"/>
    <property type="evidence" value="ECO:0007669"/>
    <property type="project" value="UniProtKB-KW"/>
</dbReference>
<dbReference type="InterPro" id="IPR003593">
    <property type="entry name" value="AAA+_ATPase"/>
</dbReference>
<keyword evidence="4" id="KW-0067">ATP-binding</keyword>
<evidence type="ECO:0000256" key="4">
    <source>
        <dbReference type="ARBA" id="ARBA00022840"/>
    </source>
</evidence>
<accession>A0A2U2N734</accession>
<dbReference type="AlphaFoldDB" id="A0A2U2N734"/>
<keyword evidence="3" id="KW-0547">Nucleotide-binding</keyword>
<dbReference type="PROSITE" id="PS50893">
    <property type="entry name" value="ABC_TRANSPORTER_2"/>
    <property type="match status" value="1"/>
</dbReference>
<dbReference type="PANTHER" id="PTHR43335:SF4">
    <property type="entry name" value="ABC TRANSPORTER, ATP-BINDING PROTEIN"/>
    <property type="match status" value="1"/>
</dbReference>